<evidence type="ECO:0000256" key="2">
    <source>
        <dbReference type="SAM" id="Phobius"/>
    </source>
</evidence>
<dbReference type="Proteomes" id="UP000009168">
    <property type="component" value="Unassembled WGS sequence"/>
</dbReference>
<sequence>MSTKNQKENLIGSKERKNKRESKKKEAGHLYKAKNQTLQTIAIALIPFSKKPTKPKIFLKKIELFFDQIQKEKYNQIKIIFKLNGESNMRFIIYLYLFFVLQLIKSQNITKILTINQICFL</sequence>
<proteinExistence type="predicted"/>
<keyword evidence="4" id="KW-1185">Reference proteome</keyword>
<keyword evidence="2" id="KW-0472">Membrane</keyword>
<evidence type="ECO:0000256" key="1">
    <source>
        <dbReference type="SAM" id="MobiDB-lite"/>
    </source>
</evidence>
<accession>W7X8X6</accession>
<dbReference type="KEGG" id="tet:TTHERM_000858109"/>
<dbReference type="InParanoid" id="W7X8X6"/>
<dbReference type="EMBL" id="GG662557">
    <property type="protein sequence ID" value="EWS72838.1"/>
    <property type="molecule type" value="Genomic_DNA"/>
</dbReference>
<organism evidence="3 4">
    <name type="scientific">Tetrahymena thermophila (strain SB210)</name>
    <dbReference type="NCBI Taxonomy" id="312017"/>
    <lineage>
        <taxon>Eukaryota</taxon>
        <taxon>Sar</taxon>
        <taxon>Alveolata</taxon>
        <taxon>Ciliophora</taxon>
        <taxon>Intramacronucleata</taxon>
        <taxon>Oligohymenophorea</taxon>
        <taxon>Hymenostomatida</taxon>
        <taxon>Tetrahymenina</taxon>
        <taxon>Tetrahymenidae</taxon>
        <taxon>Tetrahymena</taxon>
    </lineage>
</organism>
<feature type="region of interest" description="Disordered" evidence="1">
    <location>
        <begin position="1"/>
        <end position="28"/>
    </location>
</feature>
<dbReference type="AlphaFoldDB" id="W7X8X6"/>
<dbReference type="GeneID" id="24440945"/>
<feature type="transmembrane region" description="Helical" evidence="2">
    <location>
        <begin position="87"/>
        <end position="104"/>
    </location>
</feature>
<reference evidence="4" key="1">
    <citation type="journal article" date="2006" name="PLoS Biol.">
        <title>Macronuclear genome sequence of the ciliate Tetrahymena thermophila, a model eukaryote.</title>
        <authorList>
            <person name="Eisen J.A."/>
            <person name="Coyne R.S."/>
            <person name="Wu M."/>
            <person name="Wu D."/>
            <person name="Thiagarajan M."/>
            <person name="Wortman J.R."/>
            <person name="Badger J.H."/>
            <person name="Ren Q."/>
            <person name="Amedeo P."/>
            <person name="Jones K.M."/>
            <person name="Tallon L.J."/>
            <person name="Delcher A.L."/>
            <person name="Salzberg S.L."/>
            <person name="Silva J.C."/>
            <person name="Haas B.J."/>
            <person name="Majoros W.H."/>
            <person name="Farzad M."/>
            <person name="Carlton J.M."/>
            <person name="Smith R.K. Jr."/>
            <person name="Garg J."/>
            <person name="Pearlman R.E."/>
            <person name="Karrer K.M."/>
            <person name="Sun L."/>
            <person name="Manning G."/>
            <person name="Elde N.C."/>
            <person name="Turkewitz A.P."/>
            <person name="Asai D.J."/>
            <person name="Wilkes D.E."/>
            <person name="Wang Y."/>
            <person name="Cai H."/>
            <person name="Collins K."/>
            <person name="Stewart B.A."/>
            <person name="Lee S.R."/>
            <person name="Wilamowska K."/>
            <person name="Weinberg Z."/>
            <person name="Ruzzo W.L."/>
            <person name="Wloga D."/>
            <person name="Gaertig J."/>
            <person name="Frankel J."/>
            <person name="Tsao C.-C."/>
            <person name="Gorovsky M.A."/>
            <person name="Keeling P.J."/>
            <person name="Waller R.F."/>
            <person name="Patron N.J."/>
            <person name="Cherry J.M."/>
            <person name="Stover N.A."/>
            <person name="Krieger C.J."/>
            <person name="del Toro C."/>
            <person name="Ryder H.F."/>
            <person name="Williamson S.C."/>
            <person name="Barbeau R.A."/>
            <person name="Hamilton E.P."/>
            <person name="Orias E."/>
        </authorList>
    </citation>
    <scope>NUCLEOTIDE SEQUENCE [LARGE SCALE GENOMIC DNA]</scope>
    <source>
        <strain evidence="4">SB210</strain>
    </source>
</reference>
<keyword evidence="2 3" id="KW-0812">Transmembrane</keyword>
<name>W7X8X6_TETTS</name>
<protein>
    <submittedName>
        <fullName evidence="3">Transmembrane protein, putative</fullName>
    </submittedName>
</protein>
<dbReference type="RefSeq" id="XP_012654629.1">
    <property type="nucleotide sequence ID" value="XM_012799175.1"/>
</dbReference>
<gene>
    <name evidence="3" type="ORF">TTHERM_000858109</name>
</gene>
<evidence type="ECO:0000313" key="4">
    <source>
        <dbReference type="Proteomes" id="UP000009168"/>
    </source>
</evidence>
<keyword evidence="2" id="KW-1133">Transmembrane helix</keyword>
<evidence type="ECO:0000313" key="3">
    <source>
        <dbReference type="EMBL" id="EWS72838.1"/>
    </source>
</evidence>